<feature type="transmembrane region" description="Helical" evidence="12">
    <location>
        <begin position="196"/>
        <end position="218"/>
    </location>
</feature>
<dbReference type="Pfam" id="PF02628">
    <property type="entry name" value="COX15-CtaA"/>
    <property type="match status" value="1"/>
</dbReference>
<evidence type="ECO:0000256" key="1">
    <source>
        <dbReference type="ARBA" id="ARBA00001970"/>
    </source>
</evidence>
<dbReference type="GO" id="GO:0005886">
    <property type="term" value="C:plasma membrane"/>
    <property type="evidence" value="ECO:0007669"/>
    <property type="project" value="UniProtKB-SubCell"/>
</dbReference>
<comment type="subcellular location">
    <subcellularLocation>
        <location evidence="12">Cell membrane</location>
        <topology evidence="12">Multi-pass membrane protein</topology>
    </subcellularLocation>
    <subcellularLocation>
        <location evidence="2">Membrane</location>
        <topology evidence="2">Multi-pass membrane protein</topology>
    </subcellularLocation>
</comment>
<comment type="similarity">
    <text evidence="12">Belongs to the COX15/CtaA family. Type 2 subfamily.</text>
</comment>
<keyword evidence="9 12" id="KW-0472">Membrane</keyword>
<evidence type="ECO:0000256" key="8">
    <source>
        <dbReference type="ARBA" id="ARBA00023133"/>
    </source>
</evidence>
<keyword evidence="6 12" id="KW-0560">Oxidoreductase</keyword>
<dbReference type="GO" id="GO:0006784">
    <property type="term" value="P:heme A biosynthetic process"/>
    <property type="evidence" value="ECO:0007669"/>
    <property type="project" value="UniProtKB-UniRule"/>
</dbReference>
<gene>
    <name evidence="12" type="primary">ctaA</name>
    <name evidence="13" type="ORF">COB13_11290</name>
</gene>
<dbReference type="InterPro" id="IPR023754">
    <property type="entry name" value="HemeA_Synthase_type2"/>
</dbReference>
<evidence type="ECO:0000256" key="10">
    <source>
        <dbReference type="ARBA" id="ARBA00044501"/>
    </source>
</evidence>
<feature type="transmembrane region" description="Helical" evidence="12">
    <location>
        <begin position="321"/>
        <end position="339"/>
    </location>
</feature>
<keyword evidence="4 12" id="KW-0479">Metal-binding</keyword>
<keyword evidence="3 12" id="KW-0812">Transmembrane</keyword>
<dbReference type="PANTHER" id="PTHR23289">
    <property type="entry name" value="CYTOCHROME C OXIDASE ASSEMBLY PROTEIN COX15"/>
    <property type="match status" value="1"/>
</dbReference>
<comment type="caution">
    <text evidence="13">The sequence shown here is derived from an EMBL/GenBank/DDBJ whole genome shotgun (WGS) entry which is preliminary data.</text>
</comment>
<name>A0A2A4YYD8_9PROT</name>
<evidence type="ECO:0000256" key="5">
    <source>
        <dbReference type="ARBA" id="ARBA00022989"/>
    </source>
</evidence>
<keyword evidence="5 12" id="KW-1133">Transmembrane helix</keyword>
<feature type="binding site" description="axial binding residue" evidence="12">
    <location>
        <position position="261"/>
    </location>
    <ligand>
        <name>heme</name>
        <dbReference type="ChEBI" id="CHEBI:30413"/>
    </ligand>
    <ligandPart>
        <name>Fe</name>
        <dbReference type="ChEBI" id="CHEBI:18248"/>
    </ligandPart>
</feature>
<evidence type="ECO:0000256" key="6">
    <source>
        <dbReference type="ARBA" id="ARBA00023002"/>
    </source>
</evidence>
<organism evidence="13">
    <name type="scientific">OCS116 cluster bacterium</name>
    <dbReference type="NCBI Taxonomy" id="2030921"/>
    <lineage>
        <taxon>Bacteria</taxon>
        <taxon>Pseudomonadati</taxon>
        <taxon>Pseudomonadota</taxon>
        <taxon>Alphaproteobacteria</taxon>
        <taxon>OCS116 cluster</taxon>
    </lineage>
</organism>
<comment type="subunit">
    <text evidence="12">Interacts with CtaB.</text>
</comment>
<dbReference type="PANTHER" id="PTHR23289:SF2">
    <property type="entry name" value="CYTOCHROME C OXIDASE ASSEMBLY PROTEIN COX15 HOMOLOG"/>
    <property type="match status" value="1"/>
</dbReference>
<feature type="transmembrane region" description="Helical" evidence="12">
    <location>
        <begin position="156"/>
        <end position="175"/>
    </location>
</feature>
<evidence type="ECO:0000256" key="7">
    <source>
        <dbReference type="ARBA" id="ARBA00023004"/>
    </source>
</evidence>
<proteinExistence type="inferred from homology"/>
<comment type="catalytic activity">
    <reaction evidence="11">
        <text>Fe(II)-heme o + 2 A + H2O = Fe(II)-heme a + 2 AH2</text>
        <dbReference type="Rhea" id="RHEA:63388"/>
        <dbReference type="ChEBI" id="CHEBI:13193"/>
        <dbReference type="ChEBI" id="CHEBI:15377"/>
        <dbReference type="ChEBI" id="CHEBI:17499"/>
        <dbReference type="ChEBI" id="CHEBI:60530"/>
        <dbReference type="ChEBI" id="CHEBI:61715"/>
        <dbReference type="EC" id="1.17.99.9"/>
    </reaction>
    <physiologicalReaction direction="left-to-right" evidence="11">
        <dbReference type="Rhea" id="RHEA:63389"/>
    </physiologicalReaction>
</comment>
<accession>A0A2A4YYD8</accession>
<feature type="transmembrane region" description="Helical" evidence="12">
    <location>
        <begin position="263"/>
        <end position="280"/>
    </location>
</feature>
<evidence type="ECO:0000256" key="12">
    <source>
        <dbReference type="HAMAP-Rule" id="MF_01665"/>
    </source>
</evidence>
<dbReference type="EMBL" id="NVUS01000014">
    <property type="protein sequence ID" value="PCI99822.1"/>
    <property type="molecule type" value="Genomic_DNA"/>
</dbReference>
<evidence type="ECO:0000256" key="4">
    <source>
        <dbReference type="ARBA" id="ARBA00022723"/>
    </source>
</evidence>
<keyword evidence="7 12" id="KW-0408">Iron</keyword>
<evidence type="ECO:0000256" key="2">
    <source>
        <dbReference type="ARBA" id="ARBA00004141"/>
    </source>
</evidence>
<dbReference type="UniPathway" id="UPA00269">
    <property type="reaction ID" value="UER00713"/>
</dbReference>
<reference evidence="13" key="2">
    <citation type="journal article" date="2018" name="ISME J.">
        <title>A dynamic microbial community with high functional redundancy inhabits the cold, oxic subseafloor aquifer.</title>
        <authorList>
            <person name="Tully B.J."/>
            <person name="Wheat C.G."/>
            <person name="Glazer B.T."/>
            <person name="Huber J.A."/>
        </authorList>
    </citation>
    <scope>NUCLEOTIDE SEQUENCE</scope>
    <source>
        <strain evidence="13">NORP83</strain>
    </source>
</reference>
<dbReference type="GO" id="GO:0046872">
    <property type="term" value="F:metal ion binding"/>
    <property type="evidence" value="ECO:0007669"/>
    <property type="project" value="UniProtKB-KW"/>
</dbReference>
<comment type="cofactor">
    <cofactor evidence="1 12">
        <name>heme b</name>
        <dbReference type="ChEBI" id="CHEBI:60344"/>
    </cofactor>
</comment>
<dbReference type="HAMAP" id="MF_01665">
    <property type="entry name" value="HemeA_synth_type2"/>
    <property type="match status" value="1"/>
</dbReference>
<feature type="transmembrane region" description="Helical" evidence="12">
    <location>
        <begin position="123"/>
        <end position="141"/>
    </location>
</feature>
<feature type="binding site" description="axial binding residue" evidence="12">
    <location>
        <position position="323"/>
    </location>
    <ligand>
        <name>heme</name>
        <dbReference type="ChEBI" id="CHEBI:30413"/>
    </ligand>
    <ligandPart>
        <name>Fe</name>
        <dbReference type="ChEBI" id="CHEBI:18248"/>
    </ligandPart>
</feature>
<dbReference type="InterPro" id="IPR003780">
    <property type="entry name" value="COX15/CtaA_fam"/>
</dbReference>
<reference key="1">
    <citation type="submission" date="2017-08" db="EMBL/GenBank/DDBJ databases">
        <title>A dynamic microbial community with high functional redundancy inhabits the cold, oxic subseafloor aquifer.</title>
        <authorList>
            <person name="Tully B.J."/>
            <person name="Wheat C.G."/>
            <person name="Glazer B.T."/>
            <person name="Huber J.A."/>
        </authorList>
    </citation>
    <scope>NUCLEOTIDE SEQUENCE [LARGE SCALE GENOMIC DNA]</scope>
</reference>
<protein>
    <recommendedName>
        <fullName evidence="12">Heme A synthase</fullName>
        <shortName evidence="12">HAS</shortName>
        <ecNumber evidence="12">1.17.99.9</ecNumber>
    </recommendedName>
    <alternativeName>
        <fullName evidence="12">Cytochrome aa3-controlling protein</fullName>
    </alternativeName>
</protein>
<feature type="transmembrane region" description="Helical" evidence="12">
    <location>
        <begin position="93"/>
        <end position="111"/>
    </location>
</feature>
<evidence type="ECO:0000256" key="9">
    <source>
        <dbReference type="ARBA" id="ARBA00023136"/>
    </source>
</evidence>
<dbReference type="GO" id="GO:0120547">
    <property type="term" value="F:heme A synthase activity"/>
    <property type="evidence" value="ECO:0007669"/>
    <property type="project" value="UniProtKB-EC"/>
</dbReference>
<feature type="transmembrane region" description="Helical" evidence="12">
    <location>
        <begin position="292"/>
        <end position="315"/>
    </location>
</feature>
<evidence type="ECO:0000256" key="11">
    <source>
        <dbReference type="ARBA" id="ARBA00048044"/>
    </source>
</evidence>
<keyword evidence="8 12" id="KW-0350">Heme biosynthesis</keyword>
<comment type="function">
    <text evidence="12">Catalyzes the conversion of heme O to heme A by two successive hydroxylations of the methyl group at C8. The first hydroxylation forms heme I, the second hydroxylation results in an unstable dihydroxymethyl group, which spontaneously dehydrates, resulting in the formyl group of heme A.</text>
</comment>
<sequence>MQKNILAQQIWLWTICFFIGLMVVVGGATRLTNSGLSITEWKPIMGAIPPLNAQDWLIAFEKYKLIPEYLFEHADMTVESFKSIFWWEWSHRFLGRFVGILWFVPFAYFLVRKQIVKGYMGKYLVLGLLGGAQGVLGWYMVMSGLVERVDVSQYRLAAHLGLAIFLLALSFWYALELGTLRKWNADKPAMPKRKRGVFAWFLLIVIFVQILLGALVAGTDAGMAYNTWPLMGDLFIPDGLYDLMPAWLSVFEDVTTIQFNHRMLAYFIIVLVGVQAVFIYRNETSNEKLRRSLIWVKLALLVQIGLGIMTLLTFVHLHTALAHQIGAVILLMLSINHIYKIAYEYK</sequence>
<keyword evidence="12" id="KW-1003">Cell membrane</keyword>
<evidence type="ECO:0000256" key="3">
    <source>
        <dbReference type="ARBA" id="ARBA00022692"/>
    </source>
</evidence>
<dbReference type="AlphaFoldDB" id="A0A2A4YYD8"/>
<feature type="transmembrane region" description="Helical" evidence="12">
    <location>
        <begin position="12"/>
        <end position="31"/>
    </location>
</feature>
<evidence type="ECO:0000313" key="13">
    <source>
        <dbReference type="EMBL" id="PCI99822.1"/>
    </source>
</evidence>
<dbReference type="EC" id="1.17.99.9" evidence="12"/>
<comment type="pathway">
    <text evidence="10 12">Porphyrin-containing compound metabolism; heme A biosynthesis; heme A from heme O: step 1/1.</text>
</comment>